<protein>
    <submittedName>
        <fullName evidence="2">Uncharacterized protein</fullName>
    </submittedName>
</protein>
<comment type="caution">
    <text evidence="2">The sequence shown here is derived from an EMBL/GenBank/DDBJ whole genome shotgun (WGS) entry which is preliminary data.</text>
</comment>
<keyword evidence="3" id="KW-1185">Reference proteome</keyword>
<evidence type="ECO:0000313" key="2">
    <source>
        <dbReference type="EMBL" id="TDG49128.1"/>
    </source>
</evidence>
<feature type="region of interest" description="Disordered" evidence="1">
    <location>
        <begin position="1"/>
        <end position="46"/>
    </location>
</feature>
<dbReference type="EMBL" id="LSRL02000026">
    <property type="protein sequence ID" value="TDG49128.1"/>
    <property type="molecule type" value="Genomic_DNA"/>
</dbReference>
<reference evidence="2 3" key="1">
    <citation type="journal article" date="2019" name="J. Hered.">
        <title>An Improved Genome Assembly for Drosophila navojoa, the Basal Species in the mojavensis Cluster.</title>
        <authorList>
            <person name="Vanderlinde T."/>
            <person name="Dupim E.G."/>
            <person name="Nazario-Yepiz N.O."/>
            <person name="Carvalho A.B."/>
        </authorList>
    </citation>
    <scope>NUCLEOTIDE SEQUENCE [LARGE SCALE GENOMIC DNA]</scope>
    <source>
        <strain evidence="2">Navoj_Jal97</strain>
        <tissue evidence="2">Whole organism</tissue>
    </source>
</reference>
<dbReference type="Proteomes" id="UP000295192">
    <property type="component" value="Unassembled WGS sequence"/>
</dbReference>
<accession>A0A484BK60</accession>
<proteinExistence type="predicted"/>
<organism evidence="2 3">
    <name type="scientific">Drosophila navojoa</name>
    <name type="common">Fruit fly</name>
    <dbReference type="NCBI Taxonomy" id="7232"/>
    <lineage>
        <taxon>Eukaryota</taxon>
        <taxon>Metazoa</taxon>
        <taxon>Ecdysozoa</taxon>
        <taxon>Arthropoda</taxon>
        <taxon>Hexapoda</taxon>
        <taxon>Insecta</taxon>
        <taxon>Pterygota</taxon>
        <taxon>Neoptera</taxon>
        <taxon>Endopterygota</taxon>
        <taxon>Diptera</taxon>
        <taxon>Brachycera</taxon>
        <taxon>Muscomorpha</taxon>
        <taxon>Ephydroidea</taxon>
        <taxon>Drosophilidae</taxon>
        <taxon>Drosophila</taxon>
    </lineage>
</organism>
<evidence type="ECO:0000256" key="1">
    <source>
        <dbReference type="SAM" id="MobiDB-lite"/>
    </source>
</evidence>
<feature type="compositionally biased region" description="Basic residues" evidence="1">
    <location>
        <begin position="15"/>
        <end position="26"/>
    </location>
</feature>
<sequence length="72" mass="8297">MRDGFSHDPLTNKWAKGKRNRNRNRNRSPAPRTKLKAPSTKHQDKDQQEFAEIVRLLFISCATKTTTTATTQ</sequence>
<evidence type="ECO:0000313" key="3">
    <source>
        <dbReference type="Proteomes" id="UP000295192"/>
    </source>
</evidence>
<gene>
    <name evidence="2" type="ORF">AWZ03_004428</name>
</gene>
<dbReference type="AlphaFoldDB" id="A0A484BK60"/>
<name>A0A484BK60_DRONA</name>